<dbReference type="Gene3D" id="3.50.50.100">
    <property type="match status" value="1"/>
</dbReference>
<keyword evidence="13" id="KW-1185">Reference proteome</keyword>
<evidence type="ECO:0000256" key="9">
    <source>
        <dbReference type="SAM" id="Phobius"/>
    </source>
</evidence>
<dbReference type="SUPFAM" id="SSF51905">
    <property type="entry name" value="FAD/NAD(P)-binding domain"/>
    <property type="match status" value="2"/>
</dbReference>
<evidence type="ECO:0000256" key="6">
    <source>
        <dbReference type="ARBA" id="ARBA00023002"/>
    </source>
</evidence>
<dbReference type="GO" id="GO:0050136">
    <property type="term" value="F:NADH dehydrogenase (quinone) (non-electrogenic) activity"/>
    <property type="evidence" value="ECO:0007669"/>
    <property type="project" value="UniProtKB-EC"/>
</dbReference>
<dbReference type="InterPro" id="IPR023753">
    <property type="entry name" value="FAD/NAD-binding_dom"/>
</dbReference>
<evidence type="ECO:0000256" key="5">
    <source>
        <dbReference type="ARBA" id="ARBA00022946"/>
    </source>
</evidence>
<dbReference type="EMBL" id="AP025523">
    <property type="protein sequence ID" value="BDE05774.1"/>
    <property type="molecule type" value="Genomic_DNA"/>
</dbReference>
<evidence type="ECO:0000259" key="10">
    <source>
        <dbReference type="Pfam" id="PF07992"/>
    </source>
</evidence>
<accession>A0AAN2C8Z1</accession>
<name>A0AAN2C8Z1_UNVUL</name>
<evidence type="ECO:0000256" key="8">
    <source>
        <dbReference type="ARBA" id="ARBA00047599"/>
    </source>
</evidence>
<comment type="similarity">
    <text evidence="1">Belongs to the NADH dehydrogenase family.</text>
</comment>
<comment type="catalytic activity">
    <reaction evidence="8">
        <text>a quinone + NADH + H(+) = a quinol + NAD(+)</text>
        <dbReference type="Rhea" id="RHEA:46160"/>
        <dbReference type="ChEBI" id="CHEBI:15378"/>
        <dbReference type="ChEBI" id="CHEBI:24646"/>
        <dbReference type="ChEBI" id="CHEBI:57540"/>
        <dbReference type="ChEBI" id="CHEBI:57945"/>
        <dbReference type="ChEBI" id="CHEBI:132124"/>
        <dbReference type="EC" id="1.6.5.9"/>
    </reaction>
</comment>
<evidence type="ECO:0000256" key="4">
    <source>
        <dbReference type="ARBA" id="ARBA00022827"/>
    </source>
</evidence>
<proteinExistence type="inferred from homology"/>
<feature type="transmembrane region" description="Helical" evidence="9">
    <location>
        <begin position="370"/>
        <end position="388"/>
    </location>
</feature>
<dbReference type="PANTHER" id="PTHR43706">
    <property type="entry name" value="NADH DEHYDROGENASE"/>
    <property type="match status" value="1"/>
</dbReference>
<keyword evidence="6" id="KW-0560">Oxidoreductase</keyword>
<keyword evidence="9" id="KW-1133">Transmembrane helix</keyword>
<keyword evidence="9" id="KW-0472">Membrane</keyword>
<evidence type="ECO:0000256" key="2">
    <source>
        <dbReference type="ARBA" id="ARBA00012637"/>
    </source>
</evidence>
<keyword evidence="5" id="KW-0809">Transit peptide</keyword>
<protein>
    <recommendedName>
        <fullName evidence="2">NADH:ubiquinone reductase (non-electrogenic)</fullName>
        <ecNumber evidence="2">1.6.5.9</ecNumber>
    </recommendedName>
</protein>
<keyword evidence="7" id="KW-0520">NAD</keyword>
<organism evidence="12 13">
    <name type="scientific">Vulcanimicrobium alpinum</name>
    <dbReference type="NCBI Taxonomy" id="3016050"/>
    <lineage>
        <taxon>Bacteria</taxon>
        <taxon>Bacillati</taxon>
        <taxon>Vulcanimicrobiota</taxon>
        <taxon>Vulcanimicrobiia</taxon>
        <taxon>Vulcanimicrobiales</taxon>
        <taxon>Vulcanimicrobiaceae</taxon>
        <taxon>Vulcanimicrobium</taxon>
    </lineage>
</organism>
<evidence type="ECO:0000256" key="3">
    <source>
        <dbReference type="ARBA" id="ARBA00022630"/>
    </source>
</evidence>
<evidence type="ECO:0000256" key="1">
    <source>
        <dbReference type="ARBA" id="ARBA00005272"/>
    </source>
</evidence>
<dbReference type="EC" id="1.6.5.9" evidence="2"/>
<keyword evidence="9" id="KW-0812">Transmembrane</keyword>
<dbReference type="Pfam" id="PF07992">
    <property type="entry name" value="Pyr_redox_2"/>
    <property type="match status" value="1"/>
</dbReference>
<keyword evidence="3" id="KW-0285">Flavoprotein</keyword>
<dbReference type="InterPro" id="IPR036188">
    <property type="entry name" value="FAD/NAD-bd_sf"/>
</dbReference>
<dbReference type="KEGG" id="vab:WPS_10500"/>
<evidence type="ECO:0000256" key="7">
    <source>
        <dbReference type="ARBA" id="ARBA00023027"/>
    </source>
</evidence>
<dbReference type="PANTHER" id="PTHR43706:SF47">
    <property type="entry name" value="EXTERNAL NADH-UBIQUINONE OXIDOREDUCTASE 1, MITOCHONDRIAL-RELATED"/>
    <property type="match status" value="1"/>
</dbReference>
<evidence type="ECO:0000313" key="12">
    <source>
        <dbReference type="EMBL" id="BDE05774.1"/>
    </source>
</evidence>
<dbReference type="PRINTS" id="PR00368">
    <property type="entry name" value="FADPNR"/>
</dbReference>
<dbReference type="AlphaFoldDB" id="A0AAN2C8Z1"/>
<dbReference type="Pfam" id="PF22366">
    <property type="entry name" value="NDH2_C"/>
    <property type="match status" value="1"/>
</dbReference>
<evidence type="ECO:0000313" key="13">
    <source>
        <dbReference type="Proteomes" id="UP001317532"/>
    </source>
</evidence>
<reference evidence="12 13" key="1">
    <citation type="journal article" date="2022" name="ISME Commun">
        <title>Vulcanimicrobium alpinus gen. nov. sp. nov., the first cultivated representative of the candidate phylum 'Eremiobacterota', is a metabolically versatile aerobic anoxygenic phototroph.</title>
        <authorList>
            <person name="Yabe S."/>
            <person name="Muto K."/>
            <person name="Abe K."/>
            <person name="Yokota A."/>
            <person name="Staudigel H."/>
            <person name="Tebo B.M."/>
        </authorList>
    </citation>
    <scope>NUCLEOTIDE SEQUENCE [LARGE SCALE GENOMIC DNA]</scope>
    <source>
        <strain evidence="12 13">WC8-2</strain>
    </source>
</reference>
<gene>
    <name evidence="12" type="ORF">WPS_10500</name>
</gene>
<dbReference type="InterPro" id="IPR045024">
    <property type="entry name" value="NDH-2"/>
</dbReference>
<dbReference type="Proteomes" id="UP001317532">
    <property type="component" value="Chromosome"/>
</dbReference>
<feature type="domain" description="External alternative NADH-ubiquinone oxidoreductase-like C-terminal" evidence="11">
    <location>
        <begin position="352"/>
        <end position="412"/>
    </location>
</feature>
<keyword evidence="4" id="KW-0274">FAD</keyword>
<feature type="domain" description="FAD/NAD(P)-binding" evidence="10">
    <location>
        <begin position="2"/>
        <end position="328"/>
    </location>
</feature>
<sequence>MGGGFAGVAVAQRLEKKLRRDEAEIAIVSRDNFTLFTPMLPEVSSGGIETRHVVTPVRAQLRRSTFVLGEISRIDLDAREVAACHPITGDMTTLPYDTLVLALGSVTSTFGIPGVTEHTLPLKTIEDAETLRNRIIAALEQAVVTAPGPERDRLLTFVVVGGGYTGCEAAGELVDLFHSIVPFYRPLRLADVRMVLIEAGKALLPDLPPQMGAYTTRNLRQRKVELILGDGVTHIDERGLALQSGAFVSSATMVWSAGVRPSPVLKDLPGVMHARNGGIVVHADMSVIGRPGVWAIGDCAWIPTKEDAQQSDRSAWYPATAQHAIREGPALADNIIATMRGTPTKPFRYTSLGTMASLGARRGVAALPGGYVLTGFLAWFLWRSYYLARLPGLDRRLRVTVDWTLGLIFPRDIAEMRLYTERGHQAARDVQAQSKPVT</sequence>
<evidence type="ECO:0000259" key="11">
    <source>
        <dbReference type="Pfam" id="PF22366"/>
    </source>
</evidence>
<dbReference type="InterPro" id="IPR054585">
    <property type="entry name" value="NDH2-like_C"/>
</dbReference>